<evidence type="ECO:0000313" key="2">
    <source>
        <dbReference type="EMBL" id="KAA1192527.1"/>
    </source>
</evidence>
<dbReference type="AlphaFoldDB" id="A0A5B0X1W1"/>
<dbReference type="GO" id="GO:0008233">
    <property type="term" value="F:peptidase activity"/>
    <property type="evidence" value="ECO:0007669"/>
    <property type="project" value="InterPro"/>
</dbReference>
<dbReference type="InterPro" id="IPR039564">
    <property type="entry name" value="Peptidase_C39-like"/>
</dbReference>
<gene>
    <name evidence="2" type="ORF">F0M18_07595</name>
</gene>
<dbReference type="NCBIfam" id="NF033920">
    <property type="entry name" value="C39_PA2778_fam"/>
    <property type="match status" value="1"/>
</dbReference>
<proteinExistence type="predicted"/>
<dbReference type="InterPro" id="IPR039563">
    <property type="entry name" value="Peptidase_C39_single_dom"/>
</dbReference>
<dbReference type="Gene3D" id="1.25.40.10">
    <property type="entry name" value="Tetratricopeptide repeat domain"/>
    <property type="match status" value="1"/>
</dbReference>
<dbReference type="Pfam" id="PF13529">
    <property type="entry name" value="Peptidase_C39_2"/>
    <property type="match status" value="1"/>
</dbReference>
<dbReference type="Proteomes" id="UP000323708">
    <property type="component" value="Unassembled WGS sequence"/>
</dbReference>
<dbReference type="InterPro" id="IPR005074">
    <property type="entry name" value="Peptidase_C39"/>
</dbReference>
<reference evidence="2 3" key="1">
    <citation type="submission" date="2019-09" db="EMBL/GenBank/DDBJ databases">
        <authorList>
            <person name="Chen X.-Y."/>
        </authorList>
    </citation>
    <scope>NUCLEOTIDE SEQUENCE [LARGE SCALE GENOMIC DNA]</scope>
    <source>
        <strain evidence="2 3">NY5</strain>
    </source>
</reference>
<dbReference type="PROSITE" id="PS50990">
    <property type="entry name" value="PEPTIDASE_C39"/>
    <property type="match status" value="1"/>
</dbReference>
<protein>
    <submittedName>
        <fullName evidence="2">PA2778 family cysteine peptidase</fullName>
    </submittedName>
</protein>
<feature type="domain" description="Peptidase C39" evidence="1">
    <location>
        <begin position="92"/>
        <end position="227"/>
    </location>
</feature>
<comment type="caution">
    <text evidence="2">The sequence shown here is derived from an EMBL/GenBank/DDBJ whole genome shotgun (WGS) entry which is preliminary data.</text>
</comment>
<dbReference type="GO" id="GO:0005524">
    <property type="term" value="F:ATP binding"/>
    <property type="evidence" value="ECO:0007669"/>
    <property type="project" value="InterPro"/>
</dbReference>
<evidence type="ECO:0000313" key="3">
    <source>
        <dbReference type="Proteomes" id="UP000323708"/>
    </source>
</evidence>
<dbReference type="GO" id="GO:0006508">
    <property type="term" value="P:proteolysis"/>
    <property type="evidence" value="ECO:0007669"/>
    <property type="project" value="InterPro"/>
</dbReference>
<dbReference type="SUPFAM" id="SSF48452">
    <property type="entry name" value="TPR-like"/>
    <property type="match status" value="1"/>
</dbReference>
<dbReference type="Gene3D" id="3.90.70.10">
    <property type="entry name" value="Cysteine proteinases"/>
    <property type="match status" value="1"/>
</dbReference>
<name>A0A5B0X1W1_9GAMM</name>
<dbReference type="InterPro" id="IPR019734">
    <property type="entry name" value="TPR_rpt"/>
</dbReference>
<organism evidence="2 3">
    <name type="scientific">Pseudohalioglobus sediminis</name>
    <dbReference type="NCBI Taxonomy" id="2606449"/>
    <lineage>
        <taxon>Bacteria</taxon>
        <taxon>Pseudomonadati</taxon>
        <taxon>Pseudomonadota</taxon>
        <taxon>Gammaproteobacteria</taxon>
        <taxon>Cellvibrionales</taxon>
        <taxon>Halieaceae</taxon>
        <taxon>Pseudohalioglobus</taxon>
    </lineage>
</organism>
<dbReference type="InterPro" id="IPR011990">
    <property type="entry name" value="TPR-like_helical_dom_sf"/>
</dbReference>
<dbReference type="GO" id="GO:0016020">
    <property type="term" value="C:membrane"/>
    <property type="evidence" value="ECO:0007669"/>
    <property type="project" value="InterPro"/>
</dbReference>
<evidence type="ECO:0000259" key="1">
    <source>
        <dbReference type="PROSITE" id="PS50990"/>
    </source>
</evidence>
<dbReference type="SMART" id="SM00028">
    <property type="entry name" value="TPR"/>
    <property type="match status" value="2"/>
</dbReference>
<sequence length="378" mass="41297">MDCRVGRSCTADTGVSGHLWGHQHLHLYQSGEVIFSTKARPGSGGRSIAAIFLVPFFLFISACSAPQTRDLLSQKQANVPQKQLLQVPFFPQEQYQCGPAALAGLLKFHGVETNPEELQPLVYLPDRQGSLQVEMKAGLRRYGLIALPLTAVNGEAMSRLIAALDENYPVLVLQNLGIDLAPQWHYAVVTGYDLGSGEIILNSGTQPNLRLNMSRFEHTWRRSGYWALLASTPDRIPKLADPLGWNSAALESEQTGQLLVAFTAYQAALQRWPDNELALLGSGNTAYSLHRYGPAAESFYRLAISNGDQAATGWNNLAYALMSLQCLPEARLAAAKALALQPDSVSIMHTVEEVGRWSANPGPGPVAHCEPWRLRLAD</sequence>
<keyword evidence="3" id="KW-1185">Reference proteome</keyword>
<dbReference type="CDD" id="cd02549">
    <property type="entry name" value="Peptidase_C39A"/>
    <property type="match status" value="1"/>
</dbReference>
<dbReference type="EMBL" id="VTUX01000003">
    <property type="protein sequence ID" value="KAA1192527.1"/>
    <property type="molecule type" value="Genomic_DNA"/>
</dbReference>
<accession>A0A5B0X1W1</accession>